<evidence type="ECO:0000256" key="1">
    <source>
        <dbReference type="ARBA" id="ARBA00005194"/>
    </source>
</evidence>
<dbReference type="KEGG" id="dpd:Deipe_1103"/>
<feature type="domain" description="Beta-ketoacyl-[acyl-carrier-protein] synthase III C-terminal" evidence="13">
    <location>
        <begin position="233"/>
        <end position="321"/>
    </location>
</feature>
<comment type="catalytic activity">
    <reaction evidence="11">
        <text>malonyl-[ACP] + acetyl-CoA + H(+) = 3-oxobutanoyl-[ACP] + CO2 + CoA</text>
        <dbReference type="Rhea" id="RHEA:12080"/>
        <dbReference type="Rhea" id="RHEA-COMP:9623"/>
        <dbReference type="Rhea" id="RHEA-COMP:9625"/>
        <dbReference type="ChEBI" id="CHEBI:15378"/>
        <dbReference type="ChEBI" id="CHEBI:16526"/>
        <dbReference type="ChEBI" id="CHEBI:57287"/>
        <dbReference type="ChEBI" id="CHEBI:57288"/>
        <dbReference type="ChEBI" id="CHEBI:78449"/>
        <dbReference type="ChEBI" id="CHEBI:78450"/>
        <dbReference type="EC" id="2.3.1.180"/>
    </reaction>
    <physiologicalReaction direction="left-to-right" evidence="11">
        <dbReference type="Rhea" id="RHEA:12081"/>
    </physiologicalReaction>
</comment>
<comment type="pathway">
    <text evidence="1 12">Lipid metabolism; fatty acid biosynthesis.</text>
</comment>
<name>L0A0Z5_DEIPD</name>
<dbReference type="InterPro" id="IPR004655">
    <property type="entry name" value="FabH"/>
</dbReference>
<keyword evidence="8 12" id="KW-0443">Lipid metabolism</keyword>
<evidence type="ECO:0000256" key="7">
    <source>
        <dbReference type="ARBA" id="ARBA00022832"/>
    </source>
</evidence>
<dbReference type="HOGENOM" id="CLU_039592_3_1_0"/>
<keyword evidence="4 12" id="KW-0963">Cytoplasm</keyword>
<keyword evidence="9 12" id="KW-0275">Fatty acid biosynthesis</keyword>
<evidence type="ECO:0000256" key="6">
    <source>
        <dbReference type="ARBA" id="ARBA00022679"/>
    </source>
</evidence>
<dbReference type="InterPro" id="IPR016039">
    <property type="entry name" value="Thiolase-like"/>
</dbReference>
<dbReference type="GO" id="GO:0006633">
    <property type="term" value="P:fatty acid biosynthetic process"/>
    <property type="evidence" value="ECO:0007669"/>
    <property type="project" value="UniProtKB-UniRule"/>
</dbReference>
<evidence type="ECO:0000256" key="3">
    <source>
        <dbReference type="ARBA" id="ARBA00012333"/>
    </source>
</evidence>
<dbReference type="eggNOG" id="COG0332">
    <property type="taxonomic scope" value="Bacteria"/>
</dbReference>
<dbReference type="Gene3D" id="3.40.47.10">
    <property type="match status" value="1"/>
</dbReference>
<reference evidence="16" key="1">
    <citation type="submission" date="2012-03" db="EMBL/GenBank/DDBJ databases">
        <title>Complete sequence of chromosome of Deinococcus peraridilitoris DSM 19664.</title>
        <authorList>
            <person name="Lucas S."/>
            <person name="Copeland A."/>
            <person name="Lapidus A."/>
            <person name="Glavina del Rio T."/>
            <person name="Dalin E."/>
            <person name="Tice H."/>
            <person name="Bruce D."/>
            <person name="Goodwin L."/>
            <person name="Pitluck S."/>
            <person name="Peters L."/>
            <person name="Mikhailova N."/>
            <person name="Lu M."/>
            <person name="Kyrpides N."/>
            <person name="Mavromatis K."/>
            <person name="Ivanova N."/>
            <person name="Brettin T."/>
            <person name="Detter J.C."/>
            <person name="Han C."/>
            <person name="Larimer F."/>
            <person name="Land M."/>
            <person name="Hauser L."/>
            <person name="Markowitz V."/>
            <person name="Cheng J.-F."/>
            <person name="Hugenholtz P."/>
            <person name="Woyke T."/>
            <person name="Wu D."/>
            <person name="Pukall R."/>
            <person name="Steenblock K."/>
            <person name="Brambilla E."/>
            <person name="Klenk H.-P."/>
            <person name="Eisen J.A."/>
        </authorList>
    </citation>
    <scope>NUCLEOTIDE SEQUENCE [LARGE SCALE GENOMIC DNA]</scope>
    <source>
        <strain evidence="16">DSM 19664 / LMG 22246 / CIP 109416 / KR-200</strain>
    </source>
</reference>
<dbReference type="GO" id="GO:0004315">
    <property type="term" value="F:3-oxoacyl-[acyl-carrier-protein] synthase activity"/>
    <property type="evidence" value="ECO:0007669"/>
    <property type="project" value="InterPro"/>
</dbReference>
<dbReference type="AlphaFoldDB" id="L0A0Z5"/>
<dbReference type="GO" id="GO:0033818">
    <property type="term" value="F:beta-ketoacyl-acyl-carrier-protein synthase III activity"/>
    <property type="evidence" value="ECO:0007669"/>
    <property type="project" value="UniProtKB-UniRule"/>
</dbReference>
<keyword evidence="6 12" id="KW-0808">Transferase</keyword>
<dbReference type="PATRIC" id="fig|937777.3.peg.1106"/>
<dbReference type="SUPFAM" id="SSF53901">
    <property type="entry name" value="Thiolase-like"/>
    <property type="match status" value="1"/>
</dbReference>
<sequence length="348" mass="36880">MAVGITALGSYAPERTLTNQHFEQLLDTTDEWIVARTGIEKRHIAAEDEFTSQVAIRAVENLIARSGQDALDGVDMVIVATSTPDALFPATASLVQAHFKLTAGTFDMLTACTGWVYALSVAHAYVQAGLCKKVLTIGAETLSRVIDWQDRSTAVLFGDGASAGIVEEVREGYGFRSWVLGADGEGAGNLHLGLTADKLPDGTSLSDKIQMNGREVFKFAVRVMNTATLQAVSQAGLEPGDISLFVPHQANARIIEAARERLGLPQERVVVTVNEYGNNSTASVGLALQHALDAGRIQDGDHLLLVAFGGGLTWGATVLTWGGVLPKSEDGENAALAPDVVRADRGTL</sequence>
<comment type="subcellular location">
    <subcellularLocation>
        <location evidence="12">Cytoplasm</location>
    </subcellularLocation>
</comment>
<dbReference type="PANTHER" id="PTHR34069">
    <property type="entry name" value="3-OXOACYL-[ACYL-CARRIER-PROTEIN] SYNTHASE 3"/>
    <property type="match status" value="1"/>
</dbReference>
<protein>
    <recommendedName>
        <fullName evidence="3 12">Beta-ketoacyl-[acyl-carrier-protein] synthase III</fullName>
        <shortName evidence="12">Beta-ketoacyl-ACP synthase III</shortName>
        <shortName evidence="12">KAS III</shortName>
        <ecNumber evidence="3 12">2.3.1.180</ecNumber>
    </recommendedName>
    <alternativeName>
        <fullName evidence="12">3-oxoacyl-[acyl-carrier-protein] synthase 3</fullName>
    </alternativeName>
    <alternativeName>
        <fullName evidence="12">3-oxoacyl-[acyl-carrier-protein] synthase III</fullName>
    </alternativeName>
</protein>
<dbReference type="PANTHER" id="PTHR34069:SF2">
    <property type="entry name" value="BETA-KETOACYL-[ACYL-CARRIER-PROTEIN] SYNTHASE III"/>
    <property type="match status" value="1"/>
</dbReference>
<evidence type="ECO:0000259" key="14">
    <source>
        <dbReference type="Pfam" id="PF08545"/>
    </source>
</evidence>
<dbReference type="EC" id="2.3.1.180" evidence="3 12"/>
<dbReference type="InterPro" id="IPR013751">
    <property type="entry name" value="ACP_syn_III_N"/>
</dbReference>
<dbReference type="OrthoDB" id="9815506at2"/>
<dbReference type="RefSeq" id="WP_015234973.1">
    <property type="nucleotide sequence ID" value="NC_019793.1"/>
</dbReference>
<dbReference type="InterPro" id="IPR013747">
    <property type="entry name" value="ACP_syn_III_C"/>
</dbReference>
<dbReference type="GO" id="GO:0044550">
    <property type="term" value="P:secondary metabolite biosynthetic process"/>
    <property type="evidence" value="ECO:0007669"/>
    <property type="project" value="TreeGrafter"/>
</dbReference>
<proteinExistence type="inferred from homology"/>
<dbReference type="NCBIfam" id="NF006829">
    <property type="entry name" value="PRK09352.1"/>
    <property type="match status" value="1"/>
</dbReference>
<feature type="region of interest" description="ACP-binding" evidence="12">
    <location>
        <begin position="249"/>
        <end position="253"/>
    </location>
</feature>
<evidence type="ECO:0000256" key="2">
    <source>
        <dbReference type="ARBA" id="ARBA00008642"/>
    </source>
</evidence>
<dbReference type="Pfam" id="PF08541">
    <property type="entry name" value="ACP_syn_III_C"/>
    <property type="match status" value="1"/>
</dbReference>
<accession>L0A0Z5</accession>
<evidence type="ECO:0000259" key="13">
    <source>
        <dbReference type="Pfam" id="PF08541"/>
    </source>
</evidence>
<dbReference type="FunFam" id="3.40.47.10:FF:000004">
    <property type="entry name" value="3-oxoacyl-[acyl-carrier-protein] synthase 3"/>
    <property type="match status" value="1"/>
</dbReference>
<comment type="similarity">
    <text evidence="2 12">Belongs to the thiolase-like superfamily. FabH family.</text>
</comment>
<keyword evidence="12" id="KW-0511">Multifunctional enzyme</keyword>
<organism evidence="15 16">
    <name type="scientific">Deinococcus peraridilitoris (strain DSM 19664 / LMG 22246 / CIP 109416 / KR-200)</name>
    <dbReference type="NCBI Taxonomy" id="937777"/>
    <lineage>
        <taxon>Bacteria</taxon>
        <taxon>Thermotogati</taxon>
        <taxon>Deinococcota</taxon>
        <taxon>Deinococci</taxon>
        <taxon>Deinococcales</taxon>
        <taxon>Deinococcaceae</taxon>
        <taxon>Deinococcus</taxon>
    </lineage>
</organism>
<dbReference type="CDD" id="cd00830">
    <property type="entry name" value="KAS_III"/>
    <property type="match status" value="1"/>
</dbReference>
<gene>
    <name evidence="12" type="primary">fabH</name>
    <name evidence="15" type="ordered locus">Deipe_1103</name>
</gene>
<evidence type="ECO:0000256" key="5">
    <source>
        <dbReference type="ARBA" id="ARBA00022516"/>
    </source>
</evidence>
<dbReference type="NCBIfam" id="TIGR00747">
    <property type="entry name" value="fabH"/>
    <property type="match status" value="1"/>
</dbReference>
<dbReference type="Proteomes" id="UP000010467">
    <property type="component" value="Chromosome"/>
</dbReference>
<evidence type="ECO:0000256" key="8">
    <source>
        <dbReference type="ARBA" id="ARBA00023098"/>
    </source>
</evidence>
<feature type="domain" description="Beta-ketoacyl-[acyl-carrier-protein] synthase III N-terminal" evidence="14">
    <location>
        <begin position="106"/>
        <end position="184"/>
    </location>
</feature>
<feature type="active site" evidence="12">
    <location>
        <position position="248"/>
    </location>
</feature>
<feature type="active site" evidence="12">
    <location>
        <position position="278"/>
    </location>
</feature>
<keyword evidence="16" id="KW-1185">Reference proteome</keyword>
<comment type="domain">
    <text evidence="12">The last Arg residue of the ACP-binding site is essential for the weak association between ACP/AcpP and FabH.</text>
</comment>
<evidence type="ECO:0000256" key="9">
    <source>
        <dbReference type="ARBA" id="ARBA00023160"/>
    </source>
</evidence>
<dbReference type="UniPathway" id="UPA00094"/>
<keyword evidence="10 12" id="KW-0012">Acyltransferase</keyword>
<evidence type="ECO:0000313" key="16">
    <source>
        <dbReference type="Proteomes" id="UP000010467"/>
    </source>
</evidence>
<evidence type="ECO:0000256" key="12">
    <source>
        <dbReference type="HAMAP-Rule" id="MF_01815"/>
    </source>
</evidence>
<keyword evidence="7 12" id="KW-0276">Fatty acid metabolism</keyword>
<keyword evidence="5 12" id="KW-0444">Lipid biosynthesis</keyword>
<evidence type="ECO:0000256" key="4">
    <source>
        <dbReference type="ARBA" id="ARBA00022490"/>
    </source>
</evidence>
<comment type="subunit">
    <text evidence="12">Homodimer.</text>
</comment>
<evidence type="ECO:0000256" key="11">
    <source>
        <dbReference type="ARBA" id="ARBA00051096"/>
    </source>
</evidence>
<evidence type="ECO:0000313" key="15">
    <source>
        <dbReference type="EMBL" id="AFZ66665.1"/>
    </source>
</evidence>
<evidence type="ECO:0000256" key="10">
    <source>
        <dbReference type="ARBA" id="ARBA00023315"/>
    </source>
</evidence>
<dbReference type="HAMAP" id="MF_01815">
    <property type="entry name" value="FabH"/>
    <property type="match status" value="1"/>
</dbReference>
<comment type="function">
    <text evidence="12">Catalyzes the condensation reaction of fatty acid synthesis by the addition to an acyl acceptor of two carbons from malonyl-ACP. Catalyzes the first condensation reaction which initiates fatty acid synthesis and may therefore play a role in governing the total rate of fatty acid production. Possesses both acetoacetyl-ACP synthase and acetyl transacylase activities. Its substrate specificity determines the biosynthesis of branched-chain and/or straight-chain of fatty acids.</text>
</comment>
<dbReference type="GO" id="GO:0005737">
    <property type="term" value="C:cytoplasm"/>
    <property type="evidence" value="ECO:0007669"/>
    <property type="project" value="UniProtKB-SubCell"/>
</dbReference>
<dbReference type="EMBL" id="CP003382">
    <property type="protein sequence ID" value="AFZ66665.1"/>
    <property type="molecule type" value="Genomic_DNA"/>
</dbReference>
<feature type="active site" evidence="12">
    <location>
        <position position="112"/>
    </location>
</feature>
<dbReference type="Pfam" id="PF08545">
    <property type="entry name" value="ACP_syn_III"/>
    <property type="match status" value="1"/>
</dbReference>
<dbReference type="STRING" id="937777.Deipe_1103"/>